<dbReference type="AlphaFoldDB" id="A0A7Y7Y0U4"/>
<evidence type="ECO:0000313" key="1">
    <source>
        <dbReference type="EMBL" id="NWC14677.1"/>
    </source>
</evidence>
<protein>
    <submittedName>
        <fullName evidence="1">Uncharacterized protein</fullName>
    </submittedName>
</protein>
<accession>A0A7Y7Y0U4</accession>
<dbReference type="Proteomes" id="UP000517547">
    <property type="component" value="Unassembled WGS sequence"/>
</dbReference>
<dbReference type="GeneID" id="57660750"/>
<sequence>MTKQTEYVLKADGKAKTYPVITFEELLKLAHIGERIENNAGTKLVVKSKTYRLTENGFYEISLTVNEE</sequence>
<evidence type="ECO:0000313" key="2">
    <source>
        <dbReference type="Proteomes" id="UP000517547"/>
    </source>
</evidence>
<reference evidence="1 2" key="1">
    <citation type="submission" date="2020-04" db="EMBL/GenBank/DDBJ databases">
        <title>Molecular characterization of pseudomonads from Agaricus bisporus reveal novel blotch 2 pathogens in Western Europe.</title>
        <authorList>
            <person name="Taparia T."/>
            <person name="Krijger M."/>
            <person name="Haynes E."/>
            <person name="Elpinstone J.G."/>
            <person name="Noble R."/>
            <person name="Van Der Wolf J."/>
        </authorList>
    </citation>
    <scope>NUCLEOTIDE SEQUENCE [LARGE SCALE GENOMIC DNA]</scope>
    <source>
        <strain evidence="1 2">IPO3738</strain>
    </source>
</reference>
<gene>
    <name evidence="1" type="ORF">HX845_13525</name>
</gene>
<comment type="caution">
    <text evidence="1">The sequence shown here is derived from an EMBL/GenBank/DDBJ whole genome shotgun (WGS) entry which is preliminary data.</text>
</comment>
<dbReference type="RefSeq" id="WP_017128776.1">
    <property type="nucleotide sequence ID" value="NZ_JACAOR010000006.1"/>
</dbReference>
<name>A0A7Y7Y0U4_9PSED</name>
<organism evidence="1 2">
    <name type="scientific">Pseudomonas gingeri</name>
    <dbReference type="NCBI Taxonomy" id="117681"/>
    <lineage>
        <taxon>Bacteria</taxon>
        <taxon>Pseudomonadati</taxon>
        <taxon>Pseudomonadota</taxon>
        <taxon>Gammaproteobacteria</taxon>
        <taxon>Pseudomonadales</taxon>
        <taxon>Pseudomonadaceae</taxon>
        <taxon>Pseudomonas</taxon>
    </lineage>
</organism>
<dbReference type="EMBL" id="JACAQE010000004">
    <property type="protein sequence ID" value="NWC14677.1"/>
    <property type="molecule type" value="Genomic_DNA"/>
</dbReference>
<proteinExistence type="predicted"/>